<evidence type="ECO:0000313" key="2">
    <source>
        <dbReference type="EMBL" id="CCE23838.1"/>
    </source>
</evidence>
<dbReference type="EMBL" id="FO082060">
    <property type="protein sequence ID" value="CCE23838.1"/>
    <property type="molecule type" value="Genomic_DNA"/>
</dbReference>
<dbReference type="STRING" id="1091494.MEALZ_2152"/>
<dbReference type="PANTHER" id="PTHR35810:SF1">
    <property type="entry name" value="CYTOPLASMIC PROTEIN"/>
    <property type="match status" value="1"/>
</dbReference>
<sequence>MWAINPKHQRMTSTNQPQQIAIYQNEDGSIRIDVHLEQDTVWLNQRQLSALFDKDVRTINEHIRNILAEQELEAEATIRKFRIVQQEGKRQVSRDVEHYNLDMIISVGYRVNSKKGTQFRIWANTILKQYLLQGYALNEQKLRDSREKLADLQQAIALSSRLVHHKALSASESQGILAILEQYSHALTVLDDYDHQRLVIAGTQKATQTPIGYEEAIAQIRLWREQEQLSGLFGNEKDDSFKSSLATIYQTFGGEELYPSIEEKAANLLYFIVKNHSFSDGNKRIAAAIFAWFLQRHDYLYNANGEKRIADNALVAFTLLIAESKPEEKDTIVKVIINLINGNNG</sequence>
<dbReference type="SUPFAM" id="SSF140931">
    <property type="entry name" value="Fic-like"/>
    <property type="match status" value="1"/>
</dbReference>
<dbReference type="PANTHER" id="PTHR35810">
    <property type="entry name" value="CYTOPLASMIC PROTEIN-RELATED"/>
    <property type="match status" value="1"/>
</dbReference>
<name>G4ST85_META2</name>
<feature type="domain" description="Fido" evidence="1">
    <location>
        <begin position="187"/>
        <end position="338"/>
    </location>
</feature>
<organism evidence="2 3">
    <name type="scientific">Methylotuvimicrobium alcaliphilum (strain DSM 19304 / NCIMB 14124 / VKM B-2133 / 20Z)</name>
    <name type="common">Methylomicrobium alcaliphilum</name>
    <dbReference type="NCBI Taxonomy" id="1091494"/>
    <lineage>
        <taxon>Bacteria</taxon>
        <taxon>Pseudomonadati</taxon>
        <taxon>Pseudomonadota</taxon>
        <taxon>Gammaproteobacteria</taxon>
        <taxon>Methylococcales</taxon>
        <taxon>Methylococcaceae</taxon>
        <taxon>Methylotuvimicrobium</taxon>
    </lineage>
</organism>
<dbReference type="InterPro" id="IPR011204">
    <property type="entry name" value="Virulence_RhuM-like"/>
</dbReference>
<accession>G4ST85</accession>
<evidence type="ECO:0000313" key="3">
    <source>
        <dbReference type="Proteomes" id="UP000008315"/>
    </source>
</evidence>
<dbReference type="PROSITE" id="PS51459">
    <property type="entry name" value="FIDO"/>
    <property type="match status" value="1"/>
</dbReference>
<protein>
    <submittedName>
        <fullName evidence="2">Filamentation induced by cAMP protein Fic</fullName>
    </submittedName>
</protein>
<proteinExistence type="predicted"/>
<reference evidence="3" key="1">
    <citation type="journal article" date="2012" name="J. Bacteriol.">
        <title>Genome sequence of the haloalkaliphilic methanotrophic bacterium Methylomicrobium alcaliphilum 20Z.</title>
        <authorList>
            <person name="Vuilleumier S."/>
            <person name="Khmelenina V.N."/>
            <person name="Bringel F."/>
            <person name="Reshetnikov A.S."/>
            <person name="Lajus A."/>
            <person name="Mangenot S."/>
            <person name="Rouy Z."/>
            <person name="Op den Camp H.J."/>
            <person name="Jetten M.S."/>
            <person name="Dispirito A.A."/>
            <person name="Dunfield P."/>
            <person name="Klotz M.G."/>
            <person name="Semrau J.D."/>
            <person name="Stein L.Y."/>
            <person name="Barbe V."/>
            <person name="Medigue C."/>
            <person name="Trotsenko Y.A."/>
            <person name="Kalyuzhnaya M.G."/>
        </authorList>
    </citation>
    <scope>NUCLEOTIDE SEQUENCE [LARGE SCALE GENOMIC DNA]</scope>
    <source>
        <strain evidence="3">DSM 19304 / NCIMB 14124 / VKM B-2133 / 20Z</strain>
    </source>
</reference>
<dbReference type="InterPro" id="IPR003812">
    <property type="entry name" value="Fido"/>
</dbReference>
<dbReference type="Pfam" id="PF13310">
    <property type="entry name" value="Virulence_RhuM"/>
    <property type="match status" value="1"/>
</dbReference>
<evidence type="ECO:0000259" key="1">
    <source>
        <dbReference type="PROSITE" id="PS51459"/>
    </source>
</evidence>
<dbReference type="InterPro" id="IPR053737">
    <property type="entry name" value="Type_II_TA_Toxin"/>
</dbReference>
<keyword evidence="3" id="KW-1185">Reference proteome</keyword>
<dbReference type="PATRIC" id="fig|271065.3.peg.2208"/>
<dbReference type="AlphaFoldDB" id="G4ST85"/>
<dbReference type="Gene3D" id="1.20.120.1870">
    <property type="entry name" value="Fic/DOC protein, Fido domain"/>
    <property type="match status" value="1"/>
</dbReference>
<dbReference type="KEGG" id="mah:MEALZ_2152"/>
<dbReference type="Proteomes" id="UP000008315">
    <property type="component" value="Chromosome"/>
</dbReference>
<gene>
    <name evidence="2" type="ordered locus">MEALZ_2152</name>
</gene>
<dbReference type="InterPro" id="IPR036597">
    <property type="entry name" value="Fido-like_dom_sf"/>
</dbReference>
<dbReference type="Pfam" id="PF02661">
    <property type="entry name" value="Fic"/>
    <property type="match status" value="1"/>
</dbReference>
<dbReference type="HOGENOM" id="CLU_048266_1_0_6"/>